<sequence>MIKQAILILTCILSFISLKAQNSSTLYKGTINGKMPVTLFLQSVENGCGGDPFYNAMYRYEKVSNWLELSVTEGVKQQFAMVENGFTGLMILKKDGETMNGVWISPDNKKQLPVQLKKVSVSKKEMETYEEKMEKVNYENHDC</sequence>
<comment type="caution">
    <text evidence="2">The sequence shown here is derived from an EMBL/GenBank/DDBJ whole genome shotgun (WGS) entry which is preliminary data.</text>
</comment>
<dbReference type="EMBL" id="MAYH01000003">
    <property type="protein sequence ID" value="OCA76678.1"/>
    <property type="molecule type" value="Genomic_DNA"/>
</dbReference>
<feature type="signal peptide" evidence="1">
    <location>
        <begin position="1"/>
        <end position="20"/>
    </location>
</feature>
<dbReference type="Proteomes" id="UP000092651">
    <property type="component" value="Unassembled WGS sequence"/>
</dbReference>
<accession>A0A1B8ZYJ6</accession>
<evidence type="ECO:0000256" key="1">
    <source>
        <dbReference type="SAM" id="SignalP"/>
    </source>
</evidence>
<evidence type="ECO:0000313" key="2">
    <source>
        <dbReference type="EMBL" id="OCA76678.1"/>
    </source>
</evidence>
<dbReference type="AlphaFoldDB" id="A0A1B8ZYJ6"/>
<dbReference type="OrthoDB" id="6025292at2"/>
<gene>
    <name evidence="2" type="ORF">BBI01_21940</name>
</gene>
<organism evidence="2 3">
    <name type="scientific">Chryseobacterium artocarpi</name>
    <dbReference type="NCBI Taxonomy" id="1414727"/>
    <lineage>
        <taxon>Bacteria</taxon>
        <taxon>Pseudomonadati</taxon>
        <taxon>Bacteroidota</taxon>
        <taxon>Flavobacteriia</taxon>
        <taxon>Flavobacteriales</taxon>
        <taxon>Weeksellaceae</taxon>
        <taxon>Chryseobacterium group</taxon>
        <taxon>Chryseobacterium</taxon>
    </lineage>
</organism>
<name>A0A1B8ZYJ6_9FLAO</name>
<protein>
    <submittedName>
        <fullName evidence="2">Uncharacterized protein</fullName>
    </submittedName>
</protein>
<reference evidence="2 3" key="1">
    <citation type="submission" date="2016-07" db="EMBL/GenBank/DDBJ databases">
        <authorList>
            <person name="Jeong J.-J."/>
            <person name="Kim D.W."/>
            <person name="Sang M.K."/>
            <person name="Choi I.-G."/>
            <person name="Kim K.D."/>
        </authorList>
    </citation>
    <scope>NUCLEOTIDE SEQUENCE [LARGE SCALE GENOMIC DNA]</scope>
    <source>
        <strain evidence="2 3">UTM-3</strain>
    </source>
</reference>
<evidence type="ECO:0000313" key="3">
    <source>
        <dbReference type="Proteomes" id="UP000092651"/>
    </source>
</evidence>
<dbReference type="RefSeq" id="WP_065393466.1">
    <property type="nucleotide sequence ID" value="NZ_JBOFOB010000463.1"/>
</dbReference>
<proteinExistence type="predicted"/>
<feature type="chain" id="PRO_5008621368" evidence="1">
    <location>
        <begin position="21"/>
        <end position="143"/>
    </location>
</feature>
<keyword evidence="3" id="KW-1185">Reference proteome</keyword>
<keyword evidence="1" id="KW-0732">Signal</keyword>